<dbReference type="RefSeq" id="WP_187057700.1">
    <property type="nucleotide sequence ID" value="NZ_CP060412.1"/>
</dbReference>
<evidence type="ECO:0000313" key="3">
    <source>
        <dbReference type="Proteomes" id="UP000515873"/>
    </source>
</evidence>
<dbReference type="PANTHER" id="PTHR36924:SF1">
    <property type="entry name" value="ANTITOXIN HIGA-1"/>
    <property type="match status" value="1"/>
</dbReference>
<reference evidence="2 3" key="1">
    <citation type="submission" date="2020-08" db="EMBL/GenBank/DDBJ databases">
        <title>Dyella sp. G9 isolated from forest soil.</title>
        <authorList>
            <person name="Fu J."/>
            <person name="Qiu L."/>
        </authorList>
    </citation>
    <scope>NUCLEOTIDE SEQUENCE [LARGE SCALE GENOMIC DNA]</scope>
    <source>
        <strain evidence="2 3">G9</strain>
    </source>
</reference>
<dbReference type="EMBL" id="CP060412">
    <property type="protein sequence ID" value="QNK02243.1"/>
    <property type="molecule type" value="Genomic_DNA"/>
</dbReference>
<proteinExistence type="predicted"/>
<organism evidence="2 3">
    <name type="scientific">Dyella telluris</name>
    <dbReference type="NCBI Taxonomy" id="2763498"/>
    <lineage>
        <taxon>Bacteria</taxon>
        <taxon>Pseudomonadati</taxon>
        <taxon>Pseudomonadota</taxon>
        <taxon>Gammaproteobacteria</taxon>
        <taxon>Lysobacterales</taxon>
        <taxon>Rhodanobacteraceae</taxon>
        <taxon>Dyella</taxon>
    </lineage>
</organism>
<dbReference type="Proteomes" id="UP000515873">
    <property type="component" value="Chromosome"/>
</dbReference>
<keyword evidence="3" id="KW-1185">Reference proteome</keyword>
<dbReference type="InterPro" id="IPR010982">
    <property type="entry name" value="Lambda_DNA-bd_dom_sf"/>
</dbReference>
<gene>
    <name evidence="2" type="ORF">H8F01_03530</name>
</gene>
<name>A0A7G8Q635_9GAMM</name>
<dbReference type="GO" id="GO:0003677">
    <property type="term" value="F:DNA binding"/>
    <property type="evidence" value="ECO:0007669"/>
    <property type="project" value="UniProtKB-KW"/>
</dbReference>
<dbReference type="NCBIfam" id="TIGR02607">
    <property type="entry name" value="antidote_HigA"/>
    <property type="match status" value="1"/>
</dbReference>
<accession>A0A7G8Q635</accession>
<dbReference type="InterPro" id="IPR013430">
    <property type="entry name" value="Toxin_antidote_HigA"/>
</dbReference>
<evidence type="ECO:0000256" key="1">
    <source>
        <dbReference type="ARBA" id="ARBA00023125"/>
    </source>
</evidence>
<dbReference type="KEGG" id="dtl:H8F01_03530"/>
<sequence>MRLTLAPPPAPPPVLLHPRLQIDTATRLRSPGVVLRDDFMRPNSVSANELARRSGIPAWHIRCVLVGAPIHAEEAWRLADALNTSALYWLLLQARYDLDQVMRSNSRGVRGVE</sequence>
<dbReference type="Gene3D" id="1.10.260.40">
    <property type="entry name" value="lambda repressor-like DNA-binding domains"/>
    <property type="match status" value="1"/>
</dbReference>
<dbReference type="SUPFAM" id="SSF47413">
    <property type="entry name" value="lambda repressor-like DNA-binding domains"/>
    <property type="match status" value="1"/>
</dbReference>
<protein>
    <submittedName>
        <fullName evidence="2">HigA family addiction module antidote protein</fullName>
    </submittedName>
</protein>
<keyword evidence="1" id="KW-0238">DNA-binding</keyword>
<dbReference type="AlphaFoldDB" id="A0A7G8Q635"/>
<dbReference type="PANTHER" id="PTHR36924">
    <property type="entry name" value="ANTITOXIN HIGA-1"/>
    <property type="match status" value="1"/>
</dbReference>
<evidence type="ECO:0000313" key="2">
    <source>
        <dbReference type="EMBL" id="QNK02243.1"/>
    </source>
</evidence>